<accession>S7NTY7</accession>
<organism evidence="2 3">
    <name type="scientific">Myotis brandtii</name>
    <name type="common">Brandt's bat</name>
    <dbReference type="NCBI Taxonomy" id="109478"/>
    <lineage>
        <taxon>Eukaryota</taxon>
        <taxon>Metazoa</taxon>
        <taxon>Chordata</taxon>
        <taxon>Craniata</taxon>
        <taxon>Vertebrata</taxon>
        <taxon>Euteleostomi</taxon>
        <taxon>Mammalia</taxon>
        <taxon>Eutheria</taxon>
        <taxon>Laurasiatheria</taxon>
        <taxon>Chiroptera</taxon>
        <taxon>Yangochiroptera</taxon>
        <taxon>Vespertilionidae</taxon>
        <taxon>Myotis</taxon>
    </lineage>
</organism>
<evidence type="ECO:0000313" key="2">
    <source>
        <dbReference type="EMBL" id="EPQ20420.1"/>
    </source>
</evidence>
<evidence type="ECO:0000256" key="1">
    <source>
        <dbReference type="SAM" id="MobiDB-lite"/>
    </source>
</evidence>
<keyword evidence="3" id="KW-1185">Reference proteome</keyword>
<feature type="compositionally biased region" description="Basic and acidic residues" evidence="1">
    <location>
        <begin position="7"/>
        <end position="30"/>
    </location>
</feature>
<dbReference type="EMBL" id="KE164837">
    <property type="protein sequence ID" value="EPQ20420.1"/>
    <property type="molecule type" value="Genomic_DNA"/>
</dbReference>
<protein>
    <submittedName>
        <fullName evidence="2">Uncharacterized protein</fullName>
    </submittedName>
</protein>
<feature type="region of interest" description="Disordered" evidence="1">
    <location>
        <begin position="80"/>
        <end position="104"/>
    </location>
</feature>
<name>S7NTY7_MYOBR</name>
<dbReference type="AlphaFoldDB" id="S7NTY7"/>
<gene>
    <name evidence="2" type="ORF">D623_10021543</name>
</gene>
<feature type="region of interest" description="Disordered" evidence="1">
    <location>
        <begin position="1"/>
        <end position="38"/>
    </location>
</feature>
<reference evidence="2 3" key="1">
    <citation type="journal article" date="2013" name="Nat. Commun.">
        <title>Genome analysis reveals insights into physiology and longevity of the Brandt's bat Myotis brandtii.</title>
        <authorList>
            <person name="Seim I."/>
            <person name="Fang X."/>
            <person name="Xiong Z."/>
            <person name="Lobanov A.V."/>
            <person name="Huang Z."/>
            <person name="Ma S."/>
            <person name="Feng Y."/>
            <person name="Turanov A.A."/>
            <person name="Zhu Y."/>
            <person name="Lenz T.L."/>
            <person name="Gerashchenko M.V."/>
            <person name="Fan D."/>
            <person name="Hee Yim S."/>
            <person name="Yao X."/>
            <person name="Jordan D."/>
            <person name="Xiong Y."/>
            <person name="Ma Y."/>
            <person name="Lyapunov A.N."/>
            <person name="Chen G."/>
            <person name="Kulakova O.I."/>
            <person name="Sun Y."/>
            <person name="Lee S.G."/>
            <person name="Bronson R.T."/>
            <person name="Moskalev A.A."/>
            <person name="Sunyaev S.R."/>
            <person name="Zhang G."/>
            <person name="Krogh A."/>
            <person name="Wang J."/>
            <person name="Gladyshev V.N."/>
        </authorList>
    </citation>
    <scope>NUCLEOTIDE SEQUENCE [LARGE SCALE GENOMIC DNA]</scope>
</reference>
<evidence type="ECO:0000313" key="3">
    <source>
        <dbReference type="Proteomes" id="UP000052978"/>
    </source>
</evidence>
<dbReference type="Proteomes" id="UP000052978">
    <property type="component" value="Unassembled WGS sequence"/>
</dbReference>
<proteinExistence type="predicted"/>
<sequence length="104" mass="11931">MQMIESECFKDINESENEETRDLRQEDKTCQPKPAPKRKKGFFHRLLSRWALRIGEESAVVLFEPSQEALTLSAVRVDSALTQREDGRTQAPSARGSTVRWARP</sequence>